<dbReference type="PROSITE" id="PS00108">
    <property type="entry name" value="PROTEIN_KINASE_ST"/>
    <property type="match status" value="1"/>
</dbReference>
<dbReference type="GO" id="GO:0005524">
    <property type="term" value="F:ATP binding"/>
    <property type="evidence" value="ECO:0007669"/>
    <property type="project" value="UniProtKB-KW"/>
</dbReference>
<evidence type="ECO:0000259" key="10">
    <source>
        <dbReference type="PROSITE" id="PS50011"/>
    </source>
</evidence>
<dbReference type="VEuPathDB" id="TrichDB:TVAGG3_0868640"/>
<dbReference type="InterPro" id="IPR011009">
    <property type="entry name" value="Kinase-like_dom_sf"/>
</dbReference>
<dbReference type="PROSITE" id="PS51285">
    <property type="entry name" value="AGC_KINASE_CTER"/>
    <property type="match status" value="1"/>
</dbReference>
<dbReference type="InterPro" id="IPR000961">
    <property type="entry name" value="AGC-kinase_C"/>
</dbReference>
<dbReference type="GO" id="GO:0004674">
    <property type="term" value="F:protein serine/threonine kinase activity"/>
    <property type="evidence" value="ECO:0000318"/>
    <property type="project" value="GO_Central"/>
</dbReference>
<evidence type="ECO:0000259" key="11">
    <source>
        <dbReference type="PROSITE" id="PS51285"/>
    </source>
</evidence>
<evidence type="ECO:0000313" key="12">
    <source>
        <dbReference type="EMBL" id="EAY02367.1"/>
    </source>
</evidence>
<evidence type="ECO:0000256" key="6">
    <source>
        <dbReference type="ARBA" id="ARBA00022777"/>
    </source>
</evidence>
<dbReference type="RefSeq" id="XP_001314667.1">
    <property type="nucleotide sequence ID" value="XM_001314636.1"/>
</dbReference>
<evidence type="ECO:0000256" key="5">
    <source>
        <dbReference type="ARBA" id="ARBA00022741"/>
    </source>
</evidence>
<evidence type="ECO:0000256" key="4">
    <source>
        <dbReference type="ARBA" id="ARBA00022679"/>
    </source>
</evidence>
<evidence type="ECO:0000256" key="7">
    <source>
        <dbReference type="ARBA" id="ARBA00022840"/>
    </source>
</evidence>
<protein>
    <recommendedName>
        <fullName evidence="1">non-specific serine/threonine protein kinase</fullName>
        <ecNumber evidence="1">2.7.11.1</ecNumber>
    </recommendedName>
</protein>
<dbReference type="InterPro" id="IPR000719">
    <property type="entry name" value="Prot_kinase_dom"/>
</dbReference>
<evidence type="ECO:0000256" key="1">
    <source>
        <dbReference type="ARBA" id="ARBA00012513"/>
    </source>
</evidence>
<dbReference type="GO" id="GO:0035556">
    <property type="term" value="P:intracellular signal transduction"/>
    <property type="evidence" value="ECO:0000318"/>
    <property type="project" value="GO_Central"/>
</dbReference>
<keyword evidence="7" id="KW-0067">ATP-binding</keyword>
<comment type="catalytic activity">
    <reaction evidence="8">
        <text>L-threonyl-[protein] + ATP = O-phospho-L-threonyl-[protein] + ADP + H(+)</text>
        <dbReference type="Rhea" id="RHEA:46608"/>
        <dbReference type="Rhea" id="RHEA-COMP:11060"/>
        <dbReference type="Rhea" id="RHEA-COMP:11605"/>
        <dbReference type="ChEBI" id="CHEBI:15378"/>
        <dbReference type="ChEBI" id="CHEBI:30013"/>
        <dbReference type="ChEBI" id="CHEBI:30616"/>
        <dbReference type="ChEBI" id="CHEBI:61977"/>
        <dbReference type="ChEBI" id="CHEBI:456216"/>
        <dbReference type="EC" id="2.7.11.1"/>
    </reaction>
</comment>
<dbReference type="CDD" id="cd05579">
    <property type="entry name" value="STKc_MAST_like"/>
    <property type="match status" value="1"/>
</dbReference>
<keyword evidence="6 12" id="KW-0418">Kinase</keyword>
<keyword evidence="2" id="KW-0723">Serine/threonine-protein kinase</keyword>
<dbReference type="Gene3D" id="1.10.510.10">
    <property type="entry name" value="Transferase(Phosphotransferase) domain 1"/>
    <property type="match status" value="1"/>
</dbReference>
<keyword evidence="13" id="KW-1185">Reference proteome</keyword>
<dbReference type="InterPro" id="IPR050236">
    <property type="entry name" value="Ser_Thr_kinase_AGC"/>
</dbReference>
<dbReference type="AlphaFoldDB" id="A2EY79"/>
<keyword evidence="3" id="KW-0597">Phosphoprotein</keyword>
<dbReference type="EMBL" id="DS113538">
    <property type="protein sequence ID" value="EAY02367.1"/>
    <property type="molecule type" value="Genomic_DNA"/>
</dbReference>
<feature type="domain" description="Protein kinase" evidence="10">
    <location>
        <begin position="324"/>
        <end position="586"/>
    </location>
</feature>
<dbReference type="Proteomes" id="UP000001542">
    <property type="component" value="Unassembled WGS sequence"/>
</dbReference>
<accession>A2EY79</accession>
<feature type="domain" description="AGC-kinase C-terminal" evidence="11">
    <location>
        <begin position="587"/>
        <end position="665"/>
    </location>
</feature>
<comment type="catalytic activity">
    <reaction evidence="9">
        <text>L-seryl-[protein] + ATP = O-phospho-L-seryl-[protein] + ADP + H(+)</text>
        <dbReference type="Rhea" id="RHEA:17989"/>
        <dbReference type="Rhea" id="RHEA-COMP:9863"/>
        <dbReference type="Rhea" id="RHEA-COMP:11604"/>
        <dbReference type="ChEBI" id="CHEBI:15378"/>
        <dbReference type="ChEBI" id="CHEBI:29999"/>
        <dbReference type="ChEBI" id="CHEBI:30616"/>
        <dbReference type="ChEBI" id="CHEBI:83421"/>
        <dbReference type="ChEBI" id="CHEBI:456216"/>
        <dbReference type="EC" id="2.7.11.1"/>
    </reaction>
</comment>
<dbReference type="PROSITE" id="PS50011">
    <property type="entry name" value="PROTEIN_KINASE_DOM"/>
    <property type="match status" value="1"/>
</dbReference>
<proteinExistence type="predicted"/>
<dbReference type="FunFam" id="1.10.510.10:FF:000048">
    <property type="entry name" value="Protein kinase C"/>
    <property type="match status" value="1"/>
</dbReference>
<dbReference type="EC" id="2.7.11.1" evidence="1"/>
<keyword evidence="4" id="KW-0808">Transferase</keyword>
<evidence type="ECO:0000256" key="8">
    <source>
        <dbReference type="ARBA" id="ARBA00047899"/>
    </source>
</evidence>
<dbReference type="SUPFAM" id="SSF56112">
    <property type="entry name" value="Protein kinase-like (PK-like)"/>
    <property type="match status" value="1"/>
</dbReference>
<dbReference type="SMART" id="SM00220">
    <property type="entry name" value="S_TKc"/>
    <property type="match status" value="1"/>
</dbReference>
<reference evidence="12" key="1">
    <citation type="submission" date="2006-10" db="EMBL/GenBank/DDBJ databases">
        <authorList>
            <person name="Amadeo P."/>
            <person name="Zhao Q."/>
            <person name="Wortman J."/>
            <person name="Fraser-Liggett C."/>
            <person name="Carlton J."/>
        </authorList>
    </citation>
    <scope>NUCLEOTIDE SEQUENCE</scope>
    <source>
        <strain evidence="12">G3</strain>
    </source>
</reference>
<sequence>MSYQSNPLMFNEDGFDTPLGENVTYNSAKNYYKNCYLSLKSQKTIFQNLQPELNTLKPKNQSDKSALMHFKAILPTVINLTYAQVFVYYPFAIPEISSIMTPDLSPEIERFATKLLNCFLALIRFENRLTTIGTQYSESYPTGQATFGDPTSVINDLNIQQNCVMCQICENLVPANLIKQHSKVCEIVYKTSLELMSTDERLKELIQSEEKNSLMIPWPSTQEEAINHIIPTVQVISLIKYVIKVETNSYDAPTLIQGVLERLTDINNVIEDMNAKILIANAQRLIGRKLKDAQKYVHAMDIAQRTRLTKSNVEPKFCVNISEFKFVKRISNGAFARVFLATKDKLKSPVAIKVIPRRNVRGKGSTNRLLTEKNIMLHFNSPYTIRFFYSTIGKHNLYMVMEYLPGGDLFSLLEKFGCFPEDVARNYTAQIVAALEYLRQNNVIHRDLKPDNILLDSAGHLKLVDFGLSYFGVVGRQTDTHESTALGTPDYIAPEIITLENHSYQADYWSLGAMLYEFITGVAPFHDNTPQEIFSNVLCGSINFKELEEMNASKDCIDFIQKLLVSDPKKRLGAESIDEIKHHPWFNGIDWDNLDKMEPPFIPDVKDIFDTSNFEVKHILNMTDDSDIIEDIRLGTDMLEIAEGNFDSQFISKSMSVLKDATIEEAALVGGEVKQIQIQPAHVIAPVQRRIKRTNSFHMRDIVRTNSMCGAQSLDV</sequence>
<dbReference type="SMR" id="A2EY79"/>
<keyword evidence="5" id="KW-0547">Nucleotide-binding</keyword>
<name>A2EY79_TRIV3</name>
<dbReference type="Gene3D" id="3.30.200.20">
    <property type="entry name" value="Phosphorylase Kinase, domain 1"/>
    <property type="match status" value="1"/>
</dbReference>
<dbReference type="PANTHER" id="PTHR24356">
    <property type="entry name" value="SERINE/THREONINE-PROTEIN KINASE"/>
    <property type="match status" value="1"/>
</dbReference>
<dbReference type="VEuPathDB" id="TrichDB:TVAG_030400"/>
<dbReference type="InParanoid" id="A2EY79"/>
<dbReference type="STRING" id="5722.A2EY79"/>
<evidence type="ECO:0000313" key="13">
    <source>
        <dbReference type="Proteomes" id="UP000001542"/>
    </source>
</evidence>
<dbReference type="Pfam" id="PF00069">
    <property type="entry name" value="Pkinase"/>
    <property type="match status" value="1"/>
</dbReference>
<dbReference type="KEGG" id="tva:4760206"/>
<evidence type="ECO:0000256" key="9">
    <source>
        <dbReference type="ARBA" id="ARBA00048679"/>
    </source>
</evidence>
<gene>
    <name evidence="12" type="ORF">TVAG_030400</name>
</gene>
<evidence type="ECO:0000256" key="2">
    <source>
        <dbReference type="ARBA" id="ARBA00022527"/>
    </source>
</evidence>
<dbReference type="OrthoDB" id="162894at2759"/>
<dbReference type="SMART" id="SM00133">
    <property type="entry name" value="S_TK_X"/>
    <property type="match status" value="1"/>
</dbReference>
<organism evidence="12 13">
    <name type="scientific">Trichomonas vaginalis (strain ATCC PRA-98 / G3)</name>
    <dbReference type="NCBI Taxonomy" id="412133"/>
    <lineage>
        <taxon>Eukaryota</taxon>
        <taxon>Metamonada</taxon>
        <taxon>Parabasalia</taxon>
        <taxon>Trichomonadida</taxon>
        <taxon>Trichomonadidae</taxon>
        <taxon>Trichomonas</taxon>
    </lineage>
</organism>
<dbReference type="InterPro" id="IPR008271">
    <property type="entry name" value="Ser/Thr_kinase_AS"/>
</dbReference>
<reference evidence="12" key="2">
    <citation type="journal article" date="2007" name="Science">
        <title>Draft genome sequence of the sexually transmitted pathogen Trichomonas vaginalis.</title>
        <authorList>
            <person name="Carlton J.M."/>
            <person name="Hirt R.P."/>
            <person name="Silva J.C."/>
            <person name="Delcher A.L."/>
            <person name="Schatz M."/>
            <person name="Zhao Q."/>
            <person name="Wortman J.R."/>
            <person name="Bidwell S.L."/>
            <person name="Alsmark U.C.M."/>
            <person name="Besteiro S."/>
            <person name="Sicheritz-Ponten T."/>
            <person name="Noel C.J."/>
            <person name="Dacks J.B."/>
            <person name="Foster P.G."/>
            <person name="Simillion C."/>
            <person name="Van de Peer Y."/>
            <person name="Miranda-Saavedra D."/>
            <person name="Barton G.J."/>
            <person name="Westrop G.D."/>
            <person name="Mueller S."/>
            <person name="Dessi D."/>
            <person name="Fiori P.L."/>
            <person name="Ren Q."/>
            <person name="Paulsen I."/>
            <person name="Zhang H."/>
            <person name="Bastida-Corcuera F.D."/>
            <person name="Simoes-Barbosa A."/>
            <person name="Brown M.T."/>
            <person name="Hayes R.D."/>
            <person name="Mukherjee M."/>
            <person name="Okumura C.Y."/>
            <person name="Schneider R."/>
            <person name="Smith A.J."/>
            <person name="Vanacova S."/>
            <person name="Villalvazo M."/>
            <person name="Haas B.J."/>
            <person name="Pertea M."/>
            <person name="Feldblyum T.V."/>
            <person name="Utterback T.R."/>
            <person name="Shu C.L."/>
            <person name="Osoegawa K."/>
            <person name="de Jong P.J."/>
            <person name="Hrdy I."/>
            <person name="Horvathova L."/>
            <person name="Zubacova Z."/>
            <person name="Dolezal P."/>
            <person name="Malik S.B."/>
            <person name="Logsdon J.M. Jr."/>
            <person name="Henze K."/>
            <person name="Gupta A."/>
            <person name="Wang C.C."/>
            <person name="Dunne R.L."/>
            <person name="Upcroft J.A."/>
            <person name="Upcroft P."/>
            <person name="White O."/>
            <person name="Salzberg S.L."/>
            <person name="Tang P."/>
            <person name="Chiu C.-H."/>
            <person name="Lee Y.-S."/>
            <person name="Embley T.M."/>
            <person name="Coombs G.H."/>
            <person name="Mottram J.C."/>
            <person name="Tachezy J."/>
            <person name="Fraser-Liggett C.M."/>
            <person name="Johnson P.J."/>
        </authorList>
    </citation>
    <scope>NUCLEOTIDE SEQUENCE [LARGE SCALE GENOMIC DNA]</scope>
    <source>
        <strain evidence="12">G3</strain>
    </source>
</reference>
<dbReference type="eggNOG" id="KOG0606">
    <property type="taxonomic scope" value="Eukaryota"/>
</dbReference>
<evidence type="ECO:0000256" key="3">
    <source>
        <dbReference type="ARBA" id="ARBA00022553"/>
    </source>
</evidence>
<dbReference type="PANTHER" id="PTHR24356:SF1">
    <property type="entry name" value="SERINE_THREONINE-PROTEIN KINASE GREATWALL"/>
    <property type="match status" value="1"/>
</dbReference>